<evidence type="ECO:0000313" key="5">
    <source>
        <dbReference type="Proteomes" id="UP000029004"/>
    </source>
</evidence>
<sequence length="368" mass="39666">MLVWLLWGVMIVGMLWVLLSELPAGVEARMPFPYMIALIPFLWVPLVACAVVAGIIHAWGPMCCLLGVALSASTRRIAYWGTDPHPRRERRTAATARDASRETSRETVSDNRGTSRETSPVASVTDSIDDTGTTVEPPSSLTLMTLNCRYGRADAVAIAREARTRGVDVLALQEASDDLLARLDAAGIADLLPYRRSGESKETDNGGFNVILSRVEPDDATSDAIAIPAADVPSITLPMAGGHDVTFASAHPKSPMRGCREWSAGIIGLGGLAKAAKQEDRAIAVVLGDLNSSTEHPSFRALLKTGFHDASLTQAKGPNLTFPRWLKWPRIELDHILATRGAVFTDVASFEIPETDHLALTARLTVRV</sequence>
<proteinExistence type="predicted"/>
<evidence type="ECO:0000259" key="3">
    <source>
        <dbReference type="Pfam" id="PF03372"/>
    </source>
</evidence>
<feature type="transmembrane region" description="Helical" evidence="2">
    <location>
        <begin position="6"/>
        <end position="24"/>
    </location>
</feature>
<keyword evidence="4" id="KW-0378">Hydrolase</keyword>
<evidence type="ECO:0000313" key="4">
    <source>
        <dbReference type="EMBL" id="KFI94269.1"/>
    </source>
</evidence>
<dbReference type="STRING" id="762211.BSTEL_2141"/>
<dbReference type="Gene3D" id="3.60.10.10">
    <property type="entry name" value="Endonuclease/exonuclease/phosphatase"/>
    <property type="match status" value="1"/>
</dbReference>
<dbReference type="InterPro" id="IPR005135">
    <property type="entry name" value="Endo/exonuclease/phosphatase"/>
</dbReference>
<dbReference type="AlphaFoldDB" id="A0A087DFG9"/>
<evidence type="ECO:0000256" key="2">
    <source>
        <dbReference type="SAM" id="Phobius"/>
    </source>
</evidence>
<dbReference type="Proteomes" id="UP000029004">
    <property type="component" value="Unassembled WGS sequence"/>
</dbReference>
<reference evidence="4 5" key="1">
    <citation type="submission" date="2014-03" db="EMBL/GenBank/DDBJ databases">
        <title>Genomics of Bifidobacteria.</title>
        <authorList>
            <person name="Ventura M."/>
            <person name="Milani C."/>
            <person name="Lugli G.A."/>
        </authorList>
    </citation>
    <scope>NUCLEOTIDE SEQUENCE [LARGE SCALE GENOMIC DNA]</scope>
    <source>
        <strain evidence="4 5">DSM 23968</strain>
    </source>
</reference>
<organism evidence="4 5">
    <name type="scientific">Bifidobacterium stellenboschense</name>
    <dbReference type="NCBI Taxonomy" id="762211"/>
    <lineage>
        <taxon>Bacteria</taxon>
        <taxon>Bacillati</taxon>
        <taxon>Actinomycetota</taxon>
        <taxon>Actinomycetes</taxon>
        <taxon>Bifidobacteriales</taxon>
        <taxon>Bifidobacteriaceae</taxon>
        <taxon>Bifidobacterium</taxon>
    </lineage>
</organism>
<feature type="compositionally biased region" description="Basic and acidic residues" evidence="1">
    <location>
        <begin position="98"/>
        <end position="115"/>
    </location>
</feature>
<keyword evidence="2" id="KW-1133">Transmembrane helix</keyword>
<name>A0A087DFG9_9BIFI</name>
<feature type="domain" description="Endonuclease/exonuclease/phosphatase" evidence="3">
    <location>
        <begin position="144"/>
        <end position="357"/>
    </location>
</feature>
<dbReference type="EMBL" id="JGZP01000024">
    <property type="protein sequence ID" value="KFI94269.1"/>
    <property type="molecule type" value="Genomic_DNA"/>
</dbReference>
<keyword evidence="4" id="KW-0255">Endonuclease</keyword>
<dbReference type="GO" id="GO:0004519">
    <property type="term" value="F:endonuclease activity"/>
    <property type="evidence" value="ECO:0007669"/>
    <property type="project" value="UniProtKB-KW"/>
</dbReference>
<keyword evidence="2" id="KW-0812">Transmembrane</keyword>
<keyword evidence="4" id="KW-0540">Nuclease</keyword>
<protein>
    <submittedName>
        <fullName evidence="4">Endonuclease</fullName>
    </submittedName>
</protein>
<feature type="transmembrane region" description="Helical" evidence="2">
    <location>
        <begin position="36"/>
        <end position="59"/>
    </location>
</feature>
<gene>
    <name evidence="4" type="ORF">BSTEL_2141</name>
</gene>
<feature type="region of interest" description="Disordered" evidence="1">
    <location>
        <begin position="83"/>
        <end position="136"/>
    </location>
</feature>
<comment type="caution">
    <text evidence="4">The sequence shown here is derived from an EMBL/GenBank/DDBJ whole genome shotgun (WGS) entry which is preliminary data.</text>
</comment>
<keyword evidence="5" id="KW-1185">Reference proteome</keyword>
<dbReference type="Pfam" id="PF03372">
    <property type="entry name" value="Exo_endo_phos"/>
    <property type="match status" value="1"/>
</dbReference>
<keyword evidence="2" id="KW-0472">Membrane</keyword>
<dbReference type="InterPro" id="IPR036691">
    <property type="entry name" value="Endo/exonu/phosph_ase_sf"/>
</dbReference>
<accession>A0A087DFG9</accession>
<dbReference type="SUPFAM" id="SSF56219">
    <property type="entry name" value="DNase I-like"/>
    <property type="match status" value="1"/>
</dbReference>
<feature type="compositionally biased region" description="Polar residues" evidence="1">
    <location>
        <begin position="116"/>
        <end position="136"/>
    </location>
</feature>
<dbReference type="eggNOG" id="COG3021">
    <property type="taxonomic scope" value="Bacteria"/>
</dbReference>
<evidence type="ECO:0000256" key="1">
    <source>
        <dbReference type="SAM" id="MobiDB-lite"/>
    </source>
</evidence>